<sequence length="495" mass="59204">MIEPAEFDSKSFLESIDELKTTLEPFASCSDDLQLQELKEAVLLGFTALANFKLFSEYSQRLIENISENVDAAIRCFEKISPKSGGSTLPILGPRRDATYRNSENHGVRGKDFNSLSKTKYVGNKDFDGHSQEEKHEILKKLKEDVKKLSDSSTDAQLAALAAALAAKKAQEKIIEAHRKAEEDEKRRQEEEERRRREEEERRRREEEERRRREEEERRRREEEERRRREEEEKRRREEEERRRREEEEKRRREEEERRRREEEERRRREEEDKRKAKEEEERKAKEEEERKAKEEEERKAKEEEERKAKEEEERKAKEEEERKAKEEEERKAKEEEERKAKEEEERKAREEEERKAKEEEERKAKAREMADGTKWPAYKYEVSPGKTDQGIVCLVWGEAPEFTQDMLECRAVPQVATNFVLDNNQQLLSNIVRLTPTHPDRLLQKPIHVAIPFYAPRPPLGREAVMVAETDNGQWTALDTKEVTFSCYKARSQR</sequence>
<organism evidence="2 3">
    <name type="scientific">Ridgeia piscesae</name>
    <name type="common">Tubeworm</name>
    <dbReference type="NCBI Taxonomy" id="27915"/>
    <lineage>
        <taxon>Eukaryota</taxon>
        <taxon>Metazoa</taxon>
        <taxon>Spiralia</taxon>
        <taxon>Lophotrochozoa</taxon>
        <taxon>Annelida</taxon>
        <taxon>Polychaeta</taxon>
        <taxon>Sedentaria</taxon>
        <taxon>Canalipalpata</taxon>
        <taxon>Sabellida</taxon>
        <taxon>Siboglinidae</taxon>
        <taxon>Ridgeia</taxon>
    </lineage>
</organism>
<dbReference type="AlphaFoldDB" id="A0AAD9PAE3"/>
<dbReference type="Proteomes" id="UP001209878">
    <property type="component" value="Unassembled WGS sequence"/>
</dbReference>
<keyword evidence="3" id="KW-1185">Reference proteome</keyword>
<evidence type="ECO:0000256" key="1">
    <source>
        <dbReference type="SAM" id="MobiDB-lite"/>
    </source>
</evidence>
<dbReference type="InterPro" id="IPR052293">
    <property type="entry name" value="SRRP"/>
</dbReference>
<dbReference type="PANTHER" id="PTHR12239">
    <property type="entry name" value="PROTEIN CBG20215-RELATED"/>
    <property type="match status" value="1"/>
</dbReference>
<evidence type="ECO:0000313" key="2">
    <source>
        <dbReference type="EMBL" id="KAK2191010.1"/>
    </source>
</evidence>
<proteinExistence type="predicted"/>
<comment type="caution">
    <text evidence="2">The sequence shown here is derived from an EMBL/GenBank/DDBJ whole genome shotgun (WGS) entry which is preliminary data.</text>
</comment>
<protein>
    <submittedName>
        <fullName evidence="2">Uncharacterized protein</fullName>
    </submittedName>
</protein>
<gene>
    <name evidence="2" type="ORF">NP493_62g00016</name>
</gene>
<dbReference type="PANTHER" id="PTHR12239:SF41">
    <property type="entry name" value="MEMBRANE ASSOCIATED PROTEIN, PUTATIVE-RELATED"/>
    <property type="match status" value="1"/>
</dbReference>
<name>A0AAD9PAE3_RIDPI</name>
<dbReference type="EMBL" id="JAODUO010000062">
    <property type="protein sequence ID" value="KAK2191010.1"/>
    <property type="molecule type" value="Genomic_DNA"/>
</dbReference>
<reference evidence="2" key="1">
    <citation type="journal article" date="2023" name="Mol. Biol. Evol.">
        <title>Third-Generation Sequencing Reveals the Adaptive Role of the Epigenome in Three Deep-Sea Polychaetes.</title>
        <authorList>
            <person name="Perez M."/>
            <person name="Aroh O."/>
            <person name="Sun Y."/>
            <person name="Lan Y."/>
            <person name="Juniper S.K."/>
            <person name="Young C.R."/>
            <person name="Angers B."/>
            <person name="Qian P.Y."/>
        </authorList>
    </citation>
    <scope>NUCLEOTIDE SEQUENCE</scope>
    <source>
        <strain evidence="2">R07B-5</strain>
    </source>
</reference>
<accession>A0AAD9PAE3</accession>
<evidence type="ECO:0000313" key="3">
    <source>
        <dbReference type="Proteomes" id="UP001209878"/>
    </source>
</evidence>
<feature type="region of interest" description="Disordered" evidence="1">
    <location>
        <begin position="179"/>
        <end position="369"/>
    </location>
</feature>